<gene>
    <name evidence="2" type="ORF">HGM15179_015931</name>
</gene>
<name>A0A8K1LES7_9PASS</name>
<dbReference type="EMBL" id="SWJQ01000749">
    <property type="protein sequence ID" value="TRZ11177.1"/>
    <property type="molecule type" value="Genomic_DNA"/>
</dbReference>
<comment type="caution">
    <text evidence="2">The sequence shown here is derived from an EMBL/GenBank/DDBJ whole genome shotgun (WGS) entry which is preliminary data.</text>
</comment>
<keyword evidence="3" id="KW-1185">Reference proteome</keyword>
<evidence type="ECO:0000313" key="2">
    <source>
        <dbReference type="EMBL" id="TRZ11177.1"/>
    </source>
</evidence>
<evidence type="ECO:0000313" key="3">
    <source>
        <dbReference type="Proteomes" id="UP000796761"/>
    </source>
</evidence>
<dbReference type="AlphaFoldDB" id="A0A8K1LES7"/>
<evidence type="ECO:0000256" key="1">
    <source>
        <dbReference type="SAM" id="Coils"/>
    </source>
</evidence>
<organism evidence="2 3">
    <name type="scientific">Zosterops borbonicus</name>
    <dbReference type="NCBI Taxonomy" id="364589"/>
    <lineage>
        <taxon>Eukaryota</taxon>
        <taxon>Metazoa</taxon>
        <taxon>Chordata</taxon>
        <taxon>Craniata</taxon>
        <taxon>Vertebrata</taxon>
        <taxon>Euteleostomi</taxon>
        <taxon>Archelosauria</taxon>
        <taxon>Archosauria</taxon>
        <taxon>Dinosauria</taxon>
        <taxon>Saurischia</taxon>
        <taxon>Theropoda</taxon>
        <taxon>Coelurosauria</taxon>
        <taxon>Aves</taxon>
        <taxon>Neognathae</taxon>
        <taxon>Neoaves</taxon>
        <taxon>Telluraves</taxon>
        <taxon>Australaves</taxon>
        <taxon>Passeriformes</taxon>
        <taxon>Sylvioidea</taxon>
        <taxon>Zosteropidae</taxon>
        <taxon>Zosterops</taxon>
    </lineage>
</organism>
<feature type="coiled-coil region" evidence="1">
    <location>
        <begin position="31"/>
        <end position="68"/>
    </location>
</feature>
<feature type="non-terminal residue" evidence="2">
    <location>
        <position position="111"/>
    </location>
</feature>
<keyword evidence="1" id="KW-0175">Coiled coil</keyword>
<proteinExistence type="predicted"/>
<sequence>VNSEGYKVYGAGSSLYGGTITINAHKFEEMNAELEENKELAGNHLNELEELHQDLEEVITQEEKLKVQESSQEQGVTYFTPRDIGFNRILLDISCSGTCTEHFTSPALSSL</sequence>
<accession>A0A8K1LES7</accession>
<dbReference type="Proteomes" id="UP000796761">
    <property type="component" value="Unassembled WGS sequence"/>
</dbReference>
<protein>
    <submittedName>
        <fullName evidence="2">Uncharacterized protein</fullName>
    </submittedName>
</protein>
<dbReference type="UniPathway" id="UPA00143"/>
<dbReference type="GO" id="GO:0016567">
    <property type="term" value="P:protein ubiquitination"/>
    <property type="evidence" value="ECO:0007669"/>
    <property type="project" value="UniProtKB-UniPathway"/>
</dbReference>
<reference evidence="2" key="1">
    <citation type="submission" date="2019-04" db="EMBL/GenBank/DDBJ databases">
        <title>Genome assembly of Zosterops borbonicus 15179.</title>
        <authorList>
            <person name="Leroy T."/>
            <person name="Anselmetti Y."/>
            <person name="Tilak M.-K."/>
            <person name="Nabholz B."/>
        </authorList>
    </citation>
    <scope>NUCLEOTIDE SEQUENCE</scope>
    <source>
        <strain evidence="2">HGM_15179</strain>
        <tissue evidence="2">Muscle</tissue>
    </source>
</reference>